<dbReference type="Proteomes" id="UP000034290">
    <property type="component" value="Unassembled WGS sequence"/>
</dbReference>
<evidence type="ECO:0000313" key="6">
    <source>
        <dbReference type="Proteomes" id="UP000034290"/>
    </source>
</evidence>
<reference evidence="5 6" key="1">
    <citation type="journal article" date="2015" name="Nature">
        <title>rRNA introns, odd ribosomes, and small enigmatic genomes across a large radiation of phyla.</title>
        <authorList>
            <person name="Brown C.T."/>
            <person name="Hug L.A."/>
            <person name="Thomas B.C."/>
            <person name="Sharon I."/>
            <person name="Castelle C.J."/>
            <person name="Singh A."/>
            <person name="Wilkins M.J."/>
            <person name="Williams K.H."/>
            <person name="Banfield J.F."/>
        </authorList>
    </citation>
    <scope>NUCLEOTIDE SEQUENCE [LARGE SCALE GENOMIC DNA]</scope>
</reference>
<proteinExistence type="predicted"/>
<protein>
    <recommendedName>
        <fullName evidence="7">DUF3048 domain-containing protein</fullName>
    </recommendedName>
</protein>
<dbReference type="SUPFAM" id="SSF159774">
    <property type="entry name" value="YerB-like"/>
    <property type="match status" value="1"/>
</dbReference>
<evidence type="ECO:0000259" key="4">
    <source>
        <dbReference type="Pfam" id="PF17479"/>
    </source>
</evidence>
<dbReference type="AlphaFoldDB" id="A0A0G2A888"/>
<evidence type="ECO:0000256" key="1">
    <source>
        <dbReference type="SAM" id="MobiDB-lite"/>
    </source>
</evidence>
<keyword evidence="2" id="KW-0812">Transmembrane</keyword>
<feature type="transmembrane region" description="Helical" evidence="2">
    <location>
        <begin position="12"/>
        <end position="33"/>
    </location>
</feature>
<organism evidence="5 6">
    <name type="scientific">Candidatus Giovannonibacteria bacterium GW2011_GWA2_53_7</name>
    <dbReference type="NCBI Taxonomy" id="1618650"/>
    <lineage>
        <taxon>Bacteria</taxon>
        <taxon>Candidatus Giovannoniibacteriota</taxon>
    </lineage>
</organism>
<dbReference type="Gene3D" id="3.50.90.10">
    <property type="entry name" value="YerB-like"/>
    <property type="match status" value="1"/>
</dbReference>
<keyword evidence="2" id="KW-0472">Membrane</keyword>
<dbReference type="InterPro" id="IPR023158">
    <property type="entry name" value="YerB-like_sf"/>
</dbReference>
<evidence type="ECO:0000256" key="2">
    <source>
        <dbReference type="SAM" id="Phobius"/>
    </source>
</evidence>
<evidence type="ECO:0000313" key="5">
    <source>
        <dbReference type="EMBL" id="KKW37132.1"/>
    </source>
</evidence>
<gene>
    <name evidence="5" type="ORF">UY81_C0003G0012</name>
</gene>
<keyword evidence="2" id="KW-1133">Transmembrane helix</keyword>
<dbReference type="EMBL" id="LCRM01000003">
    <property type="protein sequence ID" value="KKW37132.1"/>
    <property type="molecule type" value="Genomic_DNA"/>
</dbReference>
<dbReference type="Pfam" id="PF11258">
    <property type="entry name" value="DUF3048"/>
    <property type="match status" value="1"/>
</dbReference>
<feature type="region of interest" description="Disordered" evidence="1">
    <location>
        <begin position="215"/>
        <end position="238"/>
    </location>
</feature>
<evidence type="ECO:0008006" key="7">
    <source>
        <dbReference type="Google" id="ProtNLM"/>
    </source>
</evidence>
<feature type="domain" description="DUF3048" evidence="4">
    <location>
        <begin position="241"/>
        <end position="353"/>
    </location>
</feature>
<comment type="caution">
    <text evidence="5">The sequence shown here is derived from an EMBL/GenBank/DDBJ whole genome shotgun (WGS) entry which is preliminary data.</text>
</comment>
<feature type="domain" description="DUF3048" evidence="3">
    <location>
        <begin position="59"/>
        <end position="191"/>
    </location>
</feature>
<dbReference type="InterPro" id="IPR035328">
    <property type="entry name" value="DUF3048_C"/>
</dbReference>
<evidence type="ECO:0000259" key="3">
    <source>
        <dbReference type="Pfam" id="PF11258"/>
    </source>
</evidence>
<name>A0A0G2A888_9BACT</name>
<dbReference type="Pfam" id="PF17479">
    <property type="entry name" value="DUF3048_C"/>
    <property type="match status" value="1"/>
</dbReference>
<dbReference type="InterPro" id="IPR021416">
    <property type="entry name" value="DUF3048_N"/>
</dbReference>
<accession>A0A0G2A888</accession>
<sequence>MLSLKLNNRIKGVIVGLLVLAVALFAFAFRGFLLGPGAGDQEFVETDRVSRHPLSGALLDEAIELPRVYGVMVENHFESWPQSGLEEAVLVVEAPVEGRIPRLLAFYSEEQEVEKIGPVRSARPYYLDWNGELDAVYAHVGGSPDALELLQVDDTIDINEFSNEWFFWRDEARSAPHNVYTSMDLLEQALDRFVSRFGAQENGWESWKFKDDVPPVVGSRQSEASAGENGNEEKEKEKRGVTIDFAGSPYLIDWKYQMEANVYRRFQDGELHEMENGALIEANNVVVMETDMEILDAVGRRHVRTTGEGDALLFQDGRVITATWKKTTRSVRLRFYERESGEEIAMNAGKTWIEVVPSLEGDVTVEEEEQE</sequence>